<dbReference type="SUPFAM" id="SSF88946">
    <property type="entry name" value="Sigma2 domain of RNA polymerase sigma factors"/>
    <property type="match status" value="1"/>
</dbReference>
<dbReference type="InterPro" id="IPR013325">
    <property type="entry name" value="RNA_pol_sigma_r2"/>
</dbReference>
<proteinExistence type="inferred from homology"/>
<dbReference type="InterPro" id="IPR013324">
    <property type="entry name" value="RNA_pol_sigma_r3/r4-like"/>
</dbReference>
<comment type="similarity">
    <text evidence="1">Belongs to the sigma-70 factor family. ECF subfamily.</text>
</comment>
<keyword evidence="2" id="KW-0805">Transcription regulation</keyword>
<feature type="domain" description="RNA polymerase sigma factor 70 region 4 type 2" evidence="6">
    <location>
        <begin position="127"/>
        <end position="177"/>
    </location>
</feature>
<evidence type="ECO:0000256" key="3">
    <source>
        <dbReference type="ARBA" id="ARBA00023082"/>
    </source>
</evidence>
<dbReference type="InterPro" id="IPR036388">
    <property type="entry name" value="WH-like_DNA-bd_sf"/>
</dbReference>
<dbReference type="SUPFAM" id="SSF88659">
    <property type="entry name" value="Sigma3 and sigma4 domains of RNA polymerase sigma factors"/>
    <property type="match status" value="1"/>
</dbReference>
<dbReference type="NCBIfam" id="TIGR02937">
    <property type="entry name" value="sigma70-ECF"/>
    <property type="match status" value="1"/>
</dbReference>
<feature type="domain" description="RNA polymerase sigma-70 region 2" evidence="5">
    <location>
        <begin position="28"/>
        <end position="94"/>
    </location>
</feature>
<dbReference type="OrthoDB" id="799938at2"/>
<dbReference type="GO" id="GO:0016987">
    <property type="term" value="F:sigma factor activity"/>
    <property type="evidence" value="ECO:0007669"/>
    <property type="project" value="UniProtKB-KW"/>
</dbReference>
<dbReference type="EMBL" id="FXTN01000004">
    <property type="protein sequence ID" value="SMO65955.1"/>
    <property type="molecule type" value="Genomic_DNA"/>
</dbReference>
<dbReference type="InterPro" id="IPR039425">
    <property type="entry name" value="RNA_pol_sigma-70-like"/>
</dbReference>
<dbReference type="InterPro" id="IPR014284">
    <property type="entry name" value="RNA_pol_sigma-70_dom"/>
</dbReference>
<evidence type="ECO:0000313" key="8">
    <source>
        <dbReference type="Proteomes" id="UP000320300"/>
    </source>
</evidence>
<dbReference type="AlphaFoldDB" id="A0A521D2M9"/>
<reference evidence="7 8" key="1">
    <citation type="submission" date="2017-05" db="EMBL/GenBank/DDBJ databases">
        <authorList>
            <person name="Varghese N."/>
            <person name="Submissions S."/>
        </authorList>
    </citation>
    <scope>NUCLEOTIDE SEQUENCE [LARGE SCALE GENOMIC DNA]</scope>
    <source>
        <strain evidence="7 8">DSM 19036</strain>
    </source>
</reference>
<dbReference type="Pfam" id="PF04542">
    <property type="entry name" value="Sigma70_r2"/>
    <property type="match status" value="1"/>
</dbReference>
<protein>
    <submittedName>
        <fullName evidence="7">RNA polymerase, sigma-24 subunit, RpoE</fullName>
    </submittedName>
</protein>
<dbReference type="Gene3D" id="1.10.1740.10">
    <property type="match status" value="1"/>
</dbReference>
<dbReference type="Gene3D" id="1.10.10.10">
    <property type="entry name" value="Winged helix-like DNA-binding domain superfamily/Winged helix DNA-binding domain"/>
    <property type="match status" value="1"/>
</dbReference>
<sequence length="197" mass="23355">MYVYKIWPDEKILISRIAKGDHEAFKIIYDRFAKKVYLFALRILNSNVHANEVMQETMLTLWQMGEELNSVVHLEPYLKTISKNKSFNVLRRLKLELKAGNERSKNWLEAHNETEEQILLRDTRKVLQKGIALLPLHQKLVYELCHIEGLKYEEAAKKLNLSPHTVQTYMKHALRNLRSYVRKHTDIVVLLIIFKLF</sequence>
<dbReference type="RefSeq" id="WP_142528112.1">
    <property type="nucleotide sequence ID" value="NZ_CBCSJO010000001.1"/>
</dbReference>
<evidence type="ECO:0000256" key="1">
    <source>
        <dbReference type="ARBA" id="ARBA00010641"/>
    </source>
</evidence>
<dbReference type="GO" id="GO:0003677">
    <property type="term" value="F:DNA binding"/>
    <property type="evidence" value="ECO:0007669"/>
    <property type="project" value="InterPro"/>
</dbReference>
<dbReference type="PANTHER" id="PTHR43133">
    <property type="entry name" value="RNA POLYMERASE ECF-TYPE SIGMA FACTO"/>
    <property type="match status" value="1"/>
</dbReference>
<dbReference type="PANTHER" id="PTHR43133:SF46">
    <property type="entry name" value="RNA POLYMERASE SIGMA-70 FACTOR ECF SUBFAMILY"/>
    <property type="match status" value="1"/>
</dbReference>
<dbReference type="InterPro" id="IPR013249">
    <property type="entry name" value="RNA_pol_sigma70_r4_t2"/>
</dbReference>
<organism evidence="7 8">
    <name type="scientific">Pedobacter westerhofensis</name>
    <dbReference type="NCBI Taxonomy" id="425512"/>
    <lineage>
        <taxon>Bacteria</taxon>
        <taxon>Pseudomonadati</taxon>
        <taxon>Bacteroidota</taxon>
        <taxon>Sphingobacteriia</taxon>
        <taxon>Sphingobacteriales</taxon>
        <taxon>Sphingobacteriaceae</taxon>
        <taxon>Pedobacter</taxon>
    </lineage>
</organism>
<evidence type="ECO:0000313" key="7">
    <source>
        <dbReference type="EMBL" id="SMO65955.1"/>
    </source>
</evidence>
<evidence type="ECO:0000259" key="6">
    <source>
        <dbReference type="Pfam" id="PF08281"/>
    </source>
</evidence>
<evidence type="ECO:0000259" key="5">
    <source>
        <dbReference type="Pfam" id="PF04542"/>
    </source>
</evidence>
<dbReference type="Proteomes" id="UP000320300">
    <property type="component" value="Unassembled WGS sequence"/>
</dbReference>
<keyword evidence="4" id="KW-0804">Transcription</keyword>
<evidence type="ECO:0000256" key="2">
    <source>
        <dbReference type="ARBA" id="ARBA00023015"/>
    </source>
</evidence>
<name>A0A521D2M9_9SPHI</name>
<accession>A0A521D2M9</accession>
<dbReference type="Pfam" id="PF08281">
    <property type="entry name" value="Sigma70_r4_2"/>
    <property type="match status" value="1"/>
</dbReference>
<dbReference type="InterPro" id="IPR007627">
    <property type="entry name" value="RNA_pol_sigma70_r2"/>
</dbReference>
<dbReference type="GO" id="GO:0006352">
    <property type="term" value="P:DNA-templated transcription initiation"/>
    <property type="evidence" value="ECO:0007669"/>
    <property type="project" value="InterPro"/>
</dbReference>
<keyword evidence="8" id="KW-1185">Reference proteome</keyword>
<keyword evidence="3" id="KW-0731">Sigma factor</keyword>
<evidence type="ECO:0000256" key="4">
    <source>
        <dbReference type="ARBA" id="ARBA00023163"/>
    </source>
</evidence>
<gene>
    <name evidence="7" type="ORF">SAMN06265348_104436</name>
</gene>